<dbReference type="STRING" id="517418.Ctha_1062"/>
<dbReference type="AlphaFoldDB" id="B3QXZ8"/>
<dbReference type="SUPFAM" id="SSF89623">
    <property type="entry name" value="Ribose/Galactose isomerase RpiB/AlsB"/>
    <property type="match status" value="1"/>
</dbReference>
<evidence type="ECO:0000256" key="1">
    <source>
        <dbReference type="ARBA" id="ARBA00008754"/>
    </source>
</evidence>
<dbReference type="PANTHER" id="PTHR30345:SF0">
    <property type="entry name" value="DNA DAMAGE-REPAIR_TOLERATION PROTEIN DRT102"/>
    <property type="match status" value="1"/>
</dbReference>
<sequence length="219" mass="24194">MARFLITEKDVLNAARRGRDTLLVKKFTLITPLARDRAKDFKIVFLDAESEQVAGFSKPVPSATTVALGSDHTGVELKDALRQMLSEKNFRVIDMGTDTNTHCELLDYAFSIGEAVRHKRAAFGVMIDGTGVESAMMLNKFPGVRAAMCHNEFTARAARTRIDANVLTLGAKTLGEDIALSIAETFFDTAFEGVQNQPRLNKLEELVAKLLKRSFNDIL</sequence>
<protein>
    <submittedName>
        <fullName evidence="2">Sugar-phosphate isomerase, RpiB/LacA/LacB family</fullName>
    </submittedName>
</protein>
<dbReference type="Proteomes" id="UP000001208">
    <property type="component" value="Chromosome"/>
</dbReference>
<evidence type="ECO:0000313" key="2">
    <source>
        <dbReference type="EMBL" id="ACF13526.1"/>
    </source>
</evidence>
<dbReference type="OrthoDB" id="1778624at2"/>
<dbReference type="GO" id="GO:0016861">
    <property type="term" value="F:intramolecular oxidoreductase activity, interconverting aldoses and ketoses"/>
    <property type="evidence" value="ECO:0007669"/>
    <property type="project" value="UniProtKB-ARBA"/>
</dbReference>
<keyword evidence="3" id="KW-1185">Reference proteome</keyword>
<dbReference type="NCBIfam" id="TIGR00689">
    <property type="entry name" value="rpiB_lacA_lacB"/>
    <property type="match status" value="1"/>
</dbReference>
<comment type="similarity">
    <text evidence="1">Belongs to the LacAB/RpiB family.</text>
</comment>
<gene>
    <name evidence="2" type="ordered locus">Ctha_1062</name>
</gene>
<dbReference type="RefSeq" id="WP_012499610.1">
    <property type="nucleotide sequence ID" value="NC_011026.1"/>
</dbReference>
<dbReference type="InterPro" id="IPR036569">
    <property type="entry name" value="RpiB_LacA_LacB_sf"/>
</dbReference>
<dbReference type="Pfam" id="PF02502">
    <property type="entry name" value="LacAB_rpiB"/>
    <property type="match status" value="1"/>
</dbReference>
<dbReference type="GO" id="GO:0005975">
    <property type="term" value="P:carbohydrate metabolic process"/>
    <property type="evidence" value="ECO:0007669"/>
    <property type="project" value="InterPro"/>
</dbReference>
<dbReference type="KEGG" id="cts:Ctha_1062"/>
<keyword evidence="2" id="KW-0413">Isomerase</keyword>
<evidence type="ECO:0000313" key="3">
    <source>
        <dbReference type="Proteomes" id="UP000001208"/>
    </source>
</evidence>
<dbReference type="eggNOG" id="COG0698">
    <property type="taxonomic scope" value="Bacteria"/>
</dbReference>
<dbReference type="Gene3D" id="3.40.1400.10">
    <property type="entry name" value="Sugar-phosphate isomerase, RpiB/LacA/LacB"/>
    <property type="match status" value="1"/>
</dbReference>
<dbReference type="EMBL" id="CP001100">
    <property type="protein sequence ID" value="ACF13526.1"/>
    <property type="molecule type" value="Genomic_DNA"/>
</dbReference>
<dbReference type="HOGENOM" id="CLU_091396_4_1_10"/>
<proteinExistence type="inferred from homology"/>
<dbReference type="PANTHER" id="PTHR30345">
    <property type="entry name" value="RIBOSE-5-PHOSPHATE ISOMERASE B"/>
    <property type="match status" value="1"/>
</dbReference>
<dbReference type="InterPro" id="IPR003500">
    <property type="entry name" value="RpiB_LacA_LacB"/>
</dbReference>
<reference evidence="2 3" key="1">
    <citation type="submission" date="2008-06" db="EMBL/GenBank/DDBJ databases">
        <title>Complete sequence of Chloroherpeton thalassium ATCC 35110.</title>
        <authorList>
            <consortium name="US DOE Joint Genome Institute"/>
            <person name="Lucas S."/>
            <person name="Copeland A."/>
            <person name="Lapidus A."/>
            <person name="Glavina del Rio T."/>
            <person name="Dalin E."/>
            <person name="Tice H."/>
            <person name="Bruce D."/>
            <person name="Goodwin L."/>
            <person name="Pitluck S."/>
            <person name="Schmutz J."/>
            <person name="Larimer F."/>
            <person name="Land M."/>
            <person name="Hauser L."/>
            <person name="Kyrpides N."/>
            <person name="Mikhailova N."/>
            <person name="Liu Z."/>
            <person name="Li T."/>
            <person name="Zhao F."/>
            <person name="Overmann J."/>
            <person name="Bryant D.A."/>
            <person name="Richardson P."/>
        </authorList>
    </citation>
    <scope>NUCLEOTIDE SEQUENCE [LARGE SCALE GENOMIC DNA]</scope>
    <source>
        <strain evidence="3">ATCC 35110 / GB-78</strain>
    </source>
</reference>
<name>B3QXZ8_CHLT3</name>
<accession>B3QXZ8</accession>
<organism evidence="2 3">
    <name type="scientific">Chloroherpeton thalassium (strain ATCC 35110 / GB-78)</name>
    <dbReference type="NCBI Taxonomy" id="517418"/>
    <lineage>
        <taxon>Bacteria</taxon>
        <taxon>Pseudomonadati</taxon>
        <taxon>Chlorobiota</taxon>
        <taxon>Chlorobiia</taxon>
        <taxon>Chlorobiales</taxon>
        <taxon>Chloroherpetonaceae</taxon>
        <taxon>Chloroherpeton</taxon>
    </lineage>
</organism>